<feature type="transmembrane region" description="Helical" evidence="1">
    <location>
        <begin position="276"/>
        <end position="294"/>
    </location>
</feature>
<reference evidence="2" key="1">
    <citation type="submission" date="2023-03" db="EMBL/GenBank/DDBJ databases">
        <title>Massive genome expansion in bonnet fungi (Mycena s.s.) driven by repeated elements and novel gene families across ecological guilds.</title>
        <authorList>
            <consortium name="Lawrence Berkeley National Laboratory"/>
            <person name="Harder C.B."/>
            <person name="Miyauchi S."/>
            <person name="Viragh M."/>
            <person name="Kuo A."/>
            <person name="Thoen E."/>
            <person name="Andreopoulos B."/>
            <person name="Lu D."/>
            <person name="Skrede I."/>
            <person name="Drula E."/>
            <person name="Henrissat B."/>
            <person name="Morin E."/>
            <person name="Kohler A."/>
            <person name="Barry K."/>
            <person name="LaButti K."/>
            <person name="Morin E."/>
            <person name="Salamov A."/>
            <person name="Lipzen A."/>
            <person name="Mereny Z."/>
            <person name="Hegedus B."/>
            <person name="Baldrian P."/>
            <person name="Stursova M."/>
            <person name="Weitz H."/>
            <person name="Taylor A."/>
            <person name="Grigoriev I.V."/>
            <person name="Nagy L.G."/>
            <person name="Martin F."/>
            <person name="Kauserud H."/>
        </authorList>
    </citation>
    <scope>NUCLEOTIDE SEQUENCE</scope>
    <source>
        <strain evidence="2">9284</strain>
    </source>
</reference>
<keyword evidence="3" id="KW-1185">Reference proteome</keyword>
<organism evidence="2 3">
    <name type="scientific">Roridomyces roridus</name>
    <dbReference type="NCBI Taxonomy" id="1738132"/>
    <lineage>
        <taxon>Eukaryota</taxon>
        <taxon>Fungi</taxon>
        <taxon>Dikarya</taxon>
        <taxon>Basidiomycota</taxon>
        <taxon>Agaricomycotina</taxon>
        <taxon>Agaricomycetes</taxon>
        <taxon>Agaricomycetidae</taxon>
        <taxon>Agaricales</taxon>
        <taxon>Marasmiineae</taxon>
        <taxon>Mycenaceae</taxon>
        <taxon>Roridomyces</taxon>
    </lineage>
</organism>
<feature type="transmembrane region" description="Helical" evidence="1">
    <location>
        <begin position="50"/>
        <end position="71"/>
    </location>
</feature>
<dbReference type="AlphaFoldDB" id="A0AAD7G1E7"/>
<feature type="transmembrane region" description="Helical" evidence="1">
    <location>
        <begin position="127"/>
        <end position="151"/>
    </location>
</feature>
<keyword evidence="1" id="KW-0812">Transmembrane</keyword>
<keyword evidence="1" id="KW-1133">Transmembrane helix</keyword>
<feature type="transmembrane region" description="Helical" evidence="1">
    <location>
        <begin position="203"/>
        <end position="221"/>
    </location>
</feature>
<protein>
    <submittedName>
        <fullName evidence="2">Uncharacterized protein</fullName>
    </submittedName>
</protein>
<gene>
    <name evidence="2" type="ORF">FB45DRAFT_819909</name>
</gene>
<comment type="caution">
    <text evidence="2">The sequence shown here is derived from an EMBL/GenBank/DDBJ whole genome shotgun (WGS) entry which is preliminary data.</text>
</comment>
<evidence type="ECO:0000256" key="1">
    <source>
        <dbReference type="SAM" id="Phobius"/>
    </source>
</evidence>
<sequence length="350" mass="39093">MGDQVFPLERSWYIGNAMFAIIYGLQMSMYFQSVYFLYNGKGSTRSKIFYIGYSTILMILITIALAANLFYGQAMWIEHRDFDDGEGLSGPVGYFLSNIAIWYNTWGTASDVVADFMADGLMLYRCYIFWGHLPWVMIFPTLIYLGSVGTISSSFHSQTTAQFPNQPWGSRLPSSITVNFGIPWLGTSFFLRIRRSSNAPKVLTIVFNILVTGMIVGRLLFMHEKGKRILASETSKRYTGLVAILVESALPFTLLGIVYLGLYIKDVPESLALADIWGGVVALAPQAIILRVAAGVRMDARDVHAYPFGHRAGSSRECSDRDRAGPRSQISGLIFSGLMKNTFDDMYVLQ</sequence>
<evidence type="ECO:0000313" key="2">
    <source>
        <dbReference type="EMBL" id="KAJ7650625.1"/>
    </source>
</evidence>
<dbReference type="Proteomes" id="UP001221142">
    <property type="component" value="Unassembled WGS sequence"/>
</dbReference>
<evidence type="ECO:0000313" key="3">
    <source>
        <dbReference type="Proteomes" id="UP001221142"/>
    </source>
</evidence>
<feature type="transmembrane region" description="Helical" evidence="1">
    <location>
        <begin position="12"/>
        <end position="38"/>
    </location>
</feature>
<accession>A0AAD7G1E7</accession>
<dbReference type="EMBL" id="JARKIF010000001">
    <property type="protein sequence ID" value="KAJ7650625.1"/>
    <property type="molecule type" value="Genomic_DNA"/>
</dbReference>
<name>A0AAD7G1E7_9AGAR</name>
<keyword evidence="1" id="KW-0472">Membrane</keyword>
<feature type="transmembrane region" description="Helical" evidence="1">
    <location>
        <begin position="241"/>
        <end position="264"/>
    </location>
</feature>
<proteinExistence type="predicted"/>